<accession>B4VKV6</accession>
<reference evidence="1 2" key="1">
    <citation type="submission" date="2008-07" db="EMBL/GenBank/DDBJ databases">
        <authorList>
            <person name="Tandeau de Marsac N."/>
            <person name="Ferriera S."/>
            <person name="Johnson J."/>
            <person name="Kravitz S."/>
            <person name="Beeson K."/>
            <person name="Sutton G."/>
            <person name="Rogers Y.-H."/>
            <person name="Friedman R."/>
            <person name="Frazier M."/>
            <person name="Venter J.C."/>
        </authorList>
    </citation>
    <scope>NUCLEOTIDE SEQUENCE [LARGE SCALE GENOMIC DNA]</scope>
    <source>
        <strain evidence="1 2">PCC 7420</strain>
    </source>
</reference>
<organism evidence="1 2">
    <name type="scientific">Coleofasciculus chthonoplastes PCC 7420</name>
    <dbReference type="NCBI Taxonomy" id="118168"/>
    <lineage>
        <taxon>Bacteria</taxon>
        <taxon>Bacillati</taxon>
        <taxon>Cyanobacteriota</taxon>
        <taxon>Cyanophyceae</taxon>
        <taxon>Coleofasciculales</taxon>
        <taxon>Coleofasciculaceae</taxon>
        <taxon>Coleofasciculus</taxon>
    </lineage>
</organism>
<dbReference type="OrthoDB" id="515811at2"/>
<evidence type="ECO:0008006" key="3">
    <source>
        <dbReference type="Google" id="ProtNLM"/>
    </source>
</evidence>
<protein>
    <recommendedName>
        <fullName evidence="3">Late competence development protein ComFB</fullName>
    </recommendedName>
</protein>
<evidence type="ECO:0000313" key="2">
    <source>
        <dbReference type="Proteomes" id="UP000003835"/>
    </source>
</evidence>
<evidence type="ECO:0000313" key="1">
    <source>
        <dbReference type="EMBL" id="EDX77104.1"/>
    </source>
</evidence>
<name>B4VKV6_9CYAN</name>
<dbReference type="HOGENOM" id="CLU_168182_0_0_3"/>
<dbReference type="RefSeq" id="WP_006099217.1">
    <property type="nucleotide sequence ID" value="NZ_DS989844.1"/>
</dbReference>
<gene>
    <name evidence="1" type="ORF">MC7420_241</name>
</gene>
<dbReference type="EMBL" id="DS989844">
    <property type="protein sequence ID" value="EDX77104.1"/>
    <property type="molecule type" value="Genomic_DNA"/>
</dbReference>
<sequence length="109" mass="12802">MSKNLPVETRLLKVIQEEIENALDAYPNKFCRIFFTCANLRQDLLCYVLCKLSNDPQAVAVKQGKKLCSKHTFPYYSLEMRLHLESYIREGMNCLLSDTYHGFNFENRE</sequence>
<proteinExistence type="predicted"/>
<dbReference type="AlphaFoldDB" id="B4VKV6"/>
<keyword evidence="2" id="KW-1185">Reference proteome</keyword>
<dbReference type="Proteomes" id="UP000003835">
    <property type="component" value="Unassembled WGS sequence"/>
</dbReference>
<dbReference type="STRING" id="118168.MC7420_241"/>